<dbReference type="GO" id="GO:0005506">
    <property type="term" value="F:iron ion binding"/>
    <property type="evidence" value="ECO:0007669"/>
    <property type="project" value="InterPro"/>
</dbReference>
<dbReference type="InterPro" id="IPR036396">
    <property type="entry name" value="Cyt_P450_sf"/>
</dbReference>
<proteinExistence type="predicted"/>
<dbReference type="AlphaFoldDB" id="A0A2N1MDX3"/>
<reference evidence="1 2" key="2">
    <citation type="submission" date="2017-10" db="EMBL/GenBank/DDBJ databases">
        <title>Extensive intraspecific genome diversity in a model arbuscular mycorrhizal fungus.</title>
        <authorList>
            <person name="Chen E.C.H."/>
            <person name="Morin E."/>
            <person name="Baudet D."/>
            <person name="Noel J."/>
            <person name="Ndikumana S."/>
            <person name="Charron P."/>
            <person name="St-Onge C."/>
            <person name="Giorgi J."/>
            <person name="Grigoriev I.V."/>
            <person name="Roux C."/>
            <person name="Martin F.M."/>
            <person name="Corradi N."/>
        </authorList>
    </citation>
    <scope>NUCLEOTIDE SEQUENCE [LARGE SCALE GENOMIC DNA]</scope>
    <source>
        <strain evidence="1 2">C2</strain>
    </source>
</reference>
<name>A0A2N1MDX3_9GLOM</name>
<reference evidence="1 2" key="1">
    <citation type="submission" date="2016-04" db="EMBL/GenBank/DDBJ databases">
        <title>Genome analyses suggest a sexual origin of heterokaryosis in a supposedly ancient asexual fungus.</title>
        <authorList>
            <person name="Ropars J."/>
            <person name="Sedzielewska K."/>
            <person name="Noel J."/>
            <person name="Charron P."/>
            <person name="Farinelli L."/>
            <person name="Marton T."/>
            <person name="Kruger M."/>
            <person name="Pelin A."/>
            <person name="Brachmann A."/>
            <person name="Corradi N."/>
        </authorList>
    </citation>
    <scope>NUCLEOTIDE SEQUENCE [LARGE SCALE GENOMIC DNA]</scope>
    <source>
        <strain evidence="1 2">C2</strain>
    </source>
</reference>
<evidence type="ECO:0000313" key="1">
    <source>
        <dbReference type="EMBL" id="PKK59833.1"/>
    </source>
</evidence>
<protein>
    <submittedName>
        <fullName evidence="1">Uncharacterized protein</fullName>
    </submittedName>
</protein>
<dbReference type="GO" id="GO:0016705">
    <property type="term" value="F:oxidoreductase activity, acting on paired donors, with incorporation or reduction of molecular oxygen"/>
    <property type="evidence" value="ECO:0007669"/>
    <property type="project" value="InterPro"/>
</dbReference>
<accession>A0A2N1MDX3</accession>
<dbReference type="Proteomes" id="UP000233469">
    <property type="component" value="Unassembled WGS sequence"/>
</dbReference>
<dbReference type="GO" id="GO:0020037">
    <property type="term" value="F:heme binding"/>
    <property type="evidence" value="ECO:0007669"/>
    <property type="project" value="InterPro"/>
</dbReference>
<dbReference type="GO" id="GO:0004497">
    <property type="term" value="F:monooxygenase activity"/>
    <property type="evidence" value="ECO:0007669"/>
    <property type="project" value="InterPro"/>
</dbReference>
<evidence type="ECO:0000313" key="2">
    <source>
        <dbReference type="Proteomes" id="UP000233469"/>
    </source>
</evidence>
<sequence>MNQGNSNVNLTPYISKATLDIIGLVGFSYEFNSLTSPSEFAIAFDGLFNATPDMFHASVRK</sequence>
<organism evidence="1 2">
    <name type="scientific">Rhizophagus irregularis</name>
    <dbReference type="NCBI Taxonomy" id="588596"/>
    <lineage>
        <taxon>Eukaryota</taxon>
        <taxon>Fungi</taxon>
        <taxon>Fungi incertae sedis</taxon>
        <taxon>Mucoromycota</taxon>
        <taxon>Glomeromycotina</taxon>
        <taxon>Glomeromycetes</taxon>
        <taxon>Glomerales</taxon>
        <taxon>Glomeraceae</taxon>
        <taxon>Rhizophagus</taxon>
    </lineage>
</organism>
<gene>
    <name evidence="1" type="ORF">RhiirC2_794240</name>
</gene>
<comment type="caution">
    <text evidence="1">The sequence shown here is derived from an EMBL/GenBank/DDBJ whole genome shotgun (WGS) entry which is preliminary data.</text>
</comment>
<dbReference type="EMBL" id="LLXL01002849">
    <property type="protein sequence ID" value="PKK59833.1"/>
    <property type="molecule type" value="Genomic_DNA"/>
</dbReference>
<dbReference type="Gene3D" id="1.10.630.10">
    <property type="entry name" value="Cytochrome P450"/>
    <property type="match status" value="1"/>
</dbReference>